<keyword evidence="2" id="KW-0040">ANK repeat</keyword>
<feature type="domain" description="Heterokaryon incompatibility" evidence="3">
    <location>
        <begin position="24"/>
        <end position="149"/>
    </location>
</feature>
<feature type="domain" description="Nephrocystin 3-like N-terminal" evidence="5">
    <location>
        <begin position="295"/>
        <end position="458"/>
    </location>
</feature>
<dbReference type="Pfam" id="PF12796">
    <property type="entry name" value="Ank_2"/>
    <property type="match status" value="2"/>
</dbReference>
<dbReference type="Gene3D" id="1.25.40.20">
    <property type="entry name" value="Ankyrin repeat-containing domain"/>
    <property type="match status" value="2"/>
</dbReference>
<dbReference type="SUPFAM" id="SSF57850">
    <property type="entry name" value="RING/U-box"/>
    <property type="match status" value="1"/>
</dbReference>
<dbReference type="SUPFAM" id="SSF48403">
    <property type="entry name" value="Ankyrin repeat"/>
    <property type="match status" value="1"/>
</dbReference>
<dbReference type="Pfam" id="PF06985">
    <property type="entry name" value="HET"/>
    <property type="match status" value="1"/>
</dbReference>
<evidence type="ECO:0000259" key="5">
    <source>
        <dbReference type="Pfam" id="PF24883"/>
    </source>
</evidence>
<evidence type="ECO:0000256" key="1">
    <source>
        <dbReference type="ARBA" id="ARBA00022737"/>
    </source>
</evidence>
<name>A0A6A7AR56_9PLEO</name>
<dbReference type="Proteomes" id="UP000799423">
    <property type="component" value="Unassembled WGS sequence"/>
</dbReference>
<evidence type="ECO:0000259" key="4">
    <source>
        <dbReference type="Pfam" id="PF22939"/>
    </source>
</evidence>
<evidence type="ECO:0000313" key="6">
    <source>
        <dbReference type="EMBL" id="KAF2845553.1"/>
    </source>
</evidence>
<dbReference type="InterPro" id="IPR027417">
    <property type="entry name" value="P-loop_NTPase"/>
</dbReference>
<dbReference type="InterPro" id="IPR002110">
    <property type="entry name" value="Ankyrin_rpt"/>
</dbReference>
<dbReference type="Pfam" id="PF00023">
    <property type="entry name" value="Ank"/>
    <property type="match status" value="1"/>
</dbReference>
<sequence length="1137" mass="126760">MRLLHLQDTGGLTLSEHHGTPPPYAILSHTWGSDQDEVSYRDLVEGCGKNRLGYSKLLFCGRRAAHDGLQYFWVDTCCIDKSSSAELSEAINSMFAWYQNAERCYVYLPDVSDGSHHHNSSDSNETDLRRWKPAFRKSRWFTRGWTLQELLAPKRVEFFSKEELLLGDKESLKEMIHEITNIPLSALAGKPLRHFSLEVRFSWAASRDTKREEDIEYCLLGIFNVHLPLLYGEGRQNASRRLKNEIHACANALTDARGGRSDTGRDQRVLALQLWLPAPDPTRNYQNAFKQRQGNTGLWLLHSERYISWKTEAASILWLHGIPGSGKTVLSAIAVQDVLKSCHDGTSEAVAYFYFDFNDAKTQDNELMLRSIVCQLSYQSADVLARLERWLESHEHGQRRPSVTELLDMLREIVQNFSHVYVVLDALDESNRRPQLLNILGVLAEGHLDRLHLLVTSRRERDIETSLENIVRRENRIGLETDMVDADIRNYVQQRLSDDTALSKWAKDIVLRQEIEAALIKGSRGMFRWAACQLDTLGRCRSRAMLRRSLAELPPTLDKTYDRILSSIAEPDAKYALRILQWLTFALRPLTVDEIAESVAIDDGRIPTFDREEVLEDPMDVLDICCSLVTIAPATADTRPRNPPKHIVKLAHYSVKEYLLSEIIQKTSAARFGLQLVASHATMARACLDYLLQFQSPLTEEALRDSKLARYSAEYWMAHFGRAGGSNTDLLQAALLLSSSENAAYLNWIRISDPERPWAVPDLTKSIEDVPLPLYYMSLFGLVDVVKLLVDTSVDVNTKGGFYGNALVAASGSGHEETVNLLLQHGANVNAAGEKCGTALDVATMNGHTAVVDLLLANGAQITSIEGDKWPPLDWPSNAAFISISKLLIDKGLSTLSDAGGRTALMMAASYGPDINAQSLKGSTALDRAVRMGHQAIAEKLVQHGATPQLQNIYGFTALSRAAYVGSHDLLSILLAAPSTQPPYTDYFGRTLLWWAAAGGNLATTTLLLSNQHHNANIKDKLGRSPLDMAIKKGHVKVAKLLNFQDGECDIDDPGTSKDASVTLTKDAPDDSGFVCDLCLEKISITACRYHCSICAQGDWDMCSDCFDCAEWTPSCMDGSHVLVKRIQRDGIWLDAT</sequence>
<dbReference type="InterPro" id="IPR056884">
    <property type="entry name" value="NPHP3-like_N"/>
</dbReference>
<dbReference type="AlphaFoldDB" id="A0A6A7AR56"/>
<organism evidence="6 7">
    <name type="scientific">Plenodomus tracheiphilus IPT5</name>
    <dbReference type="NCBI Taxonomy" id="1408161"/>
    <lineage>
        <taxon>Eukaryota</taxon>
        <taxon>Fungi</taxon>
        <taxon>Dikarya</taxon>
        <taxon>Ascomycota</taxon>
        <taxon>Pezizomycotina</taxon>
        <taxon>Dothideomycetes</taxon>
        <taxon>Pleosporomycetidae</taxon>
        <taxon>Pleosporales</taxon>
        <taxon>Pleosporineae</taxon>
        <taxon>Leptosphaeriaceae</taxon>
        <taxon>Plenodomus</taxon>
    </lineage>
</organism>
<dbReference type="Pfam" id="PF22939">
    <property type="entry name" value="WHD_GPIID"/>
    <property type="match status" value="1"/>
</dbReference>
<evidence type="ECO:0000313" key="7">
    <source>
        <dbReference type="Proteomes" id="UP000799423"/>
    </source>
</evidence>
<evidence type="ECO:0000256" key="2">
    <source>
        <dbReference type="PROSITE-ProRule" id="PRU00023"/>
    </source>
</evidence>
<keyword evidence="7" id="KW-1185">Reference proteome</keyword>
<accession>A0A6A7AR56</accession>
<dbReference type="InterPro" id="IPR036770">
    <property type="entry name" value="Ankyrin_rpt-contain_sf"/>
</dbReference>
<dbReference type="EMBL" id="MU006345">
    <property type="protein sequence ID" value="KAF2845553.1"/>
    <property type="molecule type" value="Genomic_DNA"/>
</dbReference>
<evidence type="ECO:0000259" key="3">
    <source>
        <dbReference type="Pfam" id="PF06985"/>
    </source>
</evidence>
<dbReference type="SMART" id="SM00248">
    <property type="entry name" value="ANK"/>
    <property type="match status" value="7"/>
</dbReference>
<gene>
    <name evidence="6" type="ORF">T440DRAFT_460188</name>
</gene>
<dbReference type="PANTHER" id="PTHR10622:SF13">
    <property type="entry name" value="NACHT DOMAIN-CONTAINING PROTEIN"/>
    <property type="match status" value="1"/>
</dbReference>
<dbReference type="PANTHER" id="PTHR10622">
    <property type="entry name" value="HET DOMAIN-CONTAINING PROTEIN"/>
    <property type="match status" value="1"/>
</dbReference>
<dbReference type="Pfam" id="PF24883">
    <property type="entry name" value="NPHP3_N"/>
    <property type="match status" value="1"/>
</dbReference>
<dbReference type="InterPro" id="IPR010730">
    <property type="entry name" value="HET"/>
</dbReference>
<feature type="repeat" description="ANK" evidence="2">
    <location>
        <begin position="921"/>
        <end position="953"/>
    </location>
</feature>
<dbReference type="PROSITE" id="PS50088">
    <property type="entry name" value="ANK_REPEAT"/>
    <property type="match status" value="3"/>
</dbReference>
<dbReference type="OrthoDB" id="1577640at2759"/>
<keyword evidence="1" id="KW-0677">Repeat</keyword>
<feature type="domain" description="GPI inositol-deacylase winged helix" evidence="4">
    <location>
        <begin position="574"/>
        <end position="665"/>
    </location>
</feature>
<proteinExistence type="predicted"/>
<dbReference type="PROSITE" id="PS50297">
    <property type="entry name" value="ANK_REP_REGION"/>
    <property type="match status" value="1"/>
</dbReference>
<dbReference type="Gene3D" id="3.40.50.300">
    <property type="entry name" value="P-loop containing nucleotide triphosphate hydrolases"/>
    <property type="match status" value="1"/>
</dbReference>
<protein>
    <submittedName>
        <fullName evidence="6">Uncharacterized protein</fullName>
    </submittedName>
</protein>
<feature type="repeat" description="ANK" evidence="2">
    <location>
        <begin position="805"/>
        <end position="834"/>
    </location>
</feature>
<dbReference type="InterPro" id="IPR054471">
    <property type="entry name" value="GPIID_WHD"/>
</dbReference>
<dbReference type="SUPFAM" id="SSF52540">
    <property type="entry name" value="P-loop containing nucleoside triphosphate hydrolases"/>
    <property type="match status" value="1"/>
</dbReference>
<feature type="repeat" description="ANK" evidence="2">
    <location>
        <begin position="835"/>
        <end position="867"/>
    </location>
</feature>
<reference evidence="6" key="1">
    <citation type="submission" date="2020-01" db="EMBL/GenBank/DDBJ databases">
        <authorList>
            <consortium name="DOE Joint Genome Institute"/>
            <person name="Haridas S."/>
            <person name="Albert R."/>
            <person name="Binder M."/>
            <person name="Bloem J."/>
            <person name="Labutti K."/>
            <person name="Salamov A."/>
            <person name="Andreopoulos B."/>
            <person name="Baker S.E."/>
            <person name="Barry K."/>
            <person name="Bills G."/>
            <person name="Bluhm B.H."/>
            <person name="Cannon C."/>
            <person name="Castanera R."/>
            <person name="Culley D.E."/>
            <person name="Daum C."/>
            <person name="Ezra D."/>
            <person name="Gonzalez J.B."/>
            <person name="Henrissat B."/>
            <person name="Kuo A."/>
            <person name="Liang C."/>
            <person name="Lipzen A."/>
            <person name="Lutzoni F."/>
            <person name="Magnuson J."/>
            <person name="Mondo S."/>
            <person name="Nolan M."/>
            <person name="Ohm R."/>
            <person name="Pangilinan J."/>
            <person name="Park H.-J."/>
            <person name="Ramirez L."/>
            <person name="Alfaro M."/>
            <person name="Sun H."/>
            <person name="Tritt A."/>
            <person name="Yoshinaga Y."/>
            <person name="Zwiers L.-H."/>
            <person name="Turgeon B.G."/>
            <person name="Goodwin S.B."/>
            <person name="Spatafora J.W."/>
            <person name="Crous P.W."/>
            <person name="Grigoriev I.V."/>
        </authorList>
    </citation>
    <scope>NUCLEOTIDE SEQUENCE</scope>
    <source>
        <strain evidence="6">IPT5</strain>
    </source>
</reference>